<dbReference type="OrthoDB" id="597270at2"/>
<proteinExistence type="predicted"/>
<gene>
    <name evidence="3" type="ordered locus">Weevi_0996</name>
</gene>
<dbReference type="STRING" id="865938.Weevi_0996"/>
<dbReference type="CDD" id="cd00761">
    <property type="entry name" value="Glyco_tranf_GTA_type"/>
    <property type="match status" value="1"/>
</dbReference>
<protein>
    <submittedName>
        <fullName evidence="3">Glycosyl transferase family 2</fullName>
    </submittedName>
</protein>
<dbReference type="EMBL" id="CP002455">
    <property type="protein sequence ID" value="ADX67705.1"/>
    <property type="molecule type" value="Genomic_DNA"/>
</dbReference>
<dbReference type="HOGENOM" id="CLU_025996_0_3_10"/>
<dbReference type="PANTHER" id="PTHR43685:SF2">
    <property type="entry name" value="GLYCOSYLTRANSFERASE 2-LIKE DOMAIN-CONTAINING PROTEIN"/>
    <property type="match status" value="1"/>
</dbReference>
<keyword evidence="1" id="KW-1133">Transmembrane helix</keyword>
<feature type="transmembrane region" description="Helical" evidence="1">
    <location>
        <begin position="239"/>
        <end position="257"/>
    </location>
</feature>
<keyword evidence="4" id="KW-1185">Reference proteome</keyword>
<dbReference type="KEGG" id="wvi:Weevi_0996"/>
<accession>F0P1Z5</accession>
<sequence>MKKYSTIQKALEVDVIIPTYNSSRTIEKCLLSVLEQRKKVNKIIVIDDGSTDDTVSKIEALKTQKNIEHLVLLQQKNSGPSRARNAGIEIAEAEWVAFLDSDDYWPANALELHARCIDKHSNISLIGGMMDNANPSPTIKYTKINLVRCCFKNYFKTSTVLLKREVATRYKFDEKKKYSEDYKLWLEVCANYDAMYINQNLANQVIKKKAFGESGLSKDIVAIEKGELQNFRYLHHKKYISTVFYLFICCFSLLKFFRRYLLTKLRL</sequence>
<dbReference type="SUPFAM" id="SSF53448">
    <property type="entry name" value="Nucleotide-diphospho-sugar transferases"/>
    <property type="match status" value="1"/>
</dbReference>
<dbReference type="InterPro" id="IPR029044">
    <property type="entry name" value="Nucleotide-diphossugar_trans"/>
</dbReference>
<dbReference type="InterPro" id="IPR050834">
    <property type="entry name" value="Glycosyltransf_2"/>
</dbReference>
<reference evidence="4" key="2">
    <citation type="journal article" date="2011" name="Stand. Genomic Sci.">
        <title>Complete genome sequence of Weeksella virosa type strain (9751T).</title>
        <authorList>
            <person name="Lang E."/>
            <person name="Teshima H."/>
            <person name="Lucas S."/>
            <person name="Lapidus A."/>
            <person name="Hammon N."/>
            <person name="Deshpande S."/>
            <person name="Nolan M."/>
            <person name="Cheng J."/>
            <person name="Pitluck S."/>
            <person name="Liolios K."/>
            <person name="Pagani I."/>
            <person name="Mikhailova N."/>
            <person name="Ivanova N."/>
            <person name="Mavromatis K."/>
            <person name="Pati A."/>
            <person name="Tapia R."/>
            <person name="Han C."/>
            <person name="Goodwin L."/>
            <person name="Chen A."/>
            <person name="Palaniappan K."/>
            <person name="Land M."/>
            <person name="Hauser L."/>
            <person name="Chang Y."/>
            <person name="Jeffries C."/>
            <person name="Brambilla E."/>
            <person name="Kopitz M."/>
            <person name="Rohde M."/>
            <person name="Goker M."/>
            <person name="Tindall B."/>
            <person name="Detter J."/>
            <person name="Woyke T."/>
            <person name="Bristow J."/>
            <person name="Eisen J."/>
            <person name="Markowitz V."/>
            <person name="Hugenholtz P."/>
            <person name="Klenk H."/>
            <person name="Kyrpides N."/>
        </authorList>
    </citation>
    <scope>NUCLEOTIDE SEQUENCE [LARGE SCALE GENOMIC DNA]</scope>
    <source>
        <strain evidence="4">ATCC 43766 / DSM 16922 / JCM 21250 / NBRC 16016 / NCTC 11634 / CL345/78</strain>
    </source>
</reference>
<organism evidence="3 4">
    <name type="scientific">Weeksella virosa (strain ATCC 43766 / DSM 16922 / JCM 21250 / CCUG 30538 / CDC 9751 / IAM 14551 / NBRC 16016 / NCTC 11634 / CL345/78)</name>
    <dbReference type="NCBI Taxonomy" id="865938"/>
    <lineage>
        <taxon>Bacteria</taxon>
        <taxon>Pseudomonadati</taxon>
        <taxon>Bacteroidota</taxon>
        <taxon>Flavobacteriia</taxon>
        <taxon>Flavobacteriales</taxon>
        <taxon>Weeksellaceae</taxon>
        <taxon>Weeksella</taxon>
    </lineage>
</organism>
<evidence type="ECO:0000259" key="2">
    <source>
        <dbReference type="Pfam" id="PF00535"/>
    </source>
</evidence>
<dbReference type="AlphaFoldDB" id="F0P1Z5"/>
<keyword evidence="1" id="KW-0812">Transmembrane</keyword>
<dbReference type="InterPro" id="IPR001173">
    <property type="entry name" value="Glyco_trans_2-like"/>
</dbReference>
<name>F0P1Z5_WEEVC</name>
<reference evidence="3 4" key="1">
    <citation type="journal article" date="2011" name="Stand. Genomic Sci.">
        <title>Complete genome sequence of Weeksella virosa type strain (9751).</title>
        <authorList>
            <person name="Lang E."/>
            <person name="Teshima H."/>
            <person name="Lucas S."/>
            <person name="Lapidus A."/>
            <person name="Hammon N."/>
            <person name="Deshpande S."/>
            <person name="Nolan M."/>
            <person name="Cheng J.F."/>
            <person name="Pitluck S."/>
            <person name="Liolios K."/>
            <person name="Pagani I."/>
            <person name="Mikhailova N."/>
            <person name="Ivanova N."/>
            <person name="Mavromatis K."/>
            <person name="Pati A."/>
            <person name="Tapia R."/>
            <person name="Han C."/>
            <person name="Goodwin L."/>
            <person name="Chen A."/>
            <person name="Palaniappan K."/>
            <person name="Land M."/>
            <person name="Hauser L."/>
            <person name="Chang Y.J."/>
            <person name="Jeffries C.D."/>
            <person name="Brambilla E.M."/>
            <person name="Kopitz M."/>
            <person name="Rohde M."/>
            <person name="Goker M."/>
            <person name="Tindall B.J."/>
            <person name="Detter J.C."/>
            <person name="Woyke T."/>
            <person name="Bristow J."/>
            <person name="Eisen J.A."/>
            <person name="Markowitz V."/>
            <person name="Hugenholtz P."/>
            <person name="Klenk H.P."/>
            <person name="Kyrpides N.C."/>
        </authorList>
    </citation>
    <scope>NUCLEOTIDE SEQUENCE [LARGE SCALE GENOMIC DNA]</scope>
    <source>
        <strain evidence="4">ATCC 43766 / DSM 16922 / JCM 21250 / NBRC 16016 / NCTC 11634 / CL345/78</strain>
    </source>
</reference>
<evidence type="ECO:0000256" key="1">
    <source>
        <dbReference type="SAM" id="Phobius"/>
    </source>
</evidence>
<dbReference type="PANTHER" id="PTHR43685">
    <property type="entry name" value="GLYCOSYLTRANSFERASE"/>
    <property type="match status" value="1"/>
</dbReference>
<evidence type="ECO:0000313" key="4">
    <source>
        <dbReference type="Proteomes" id="UP000008641"/>
    </source>
</evidence>
<dbReference type="Proteomes" id="UP000008641">
    <property type="component" value="Chromosome"/>
</dbReference>
<dbReference type="RefSeq" id="WP_013598095.1">
    <property type="nucleotide sequence ID" value="NC_015144.1"/>
</dbReference>
<feature type="domain" description="Glycosyltransferase 2-like" evidence="2">
    <location>
        <begin position="15"/>
        <end position="140"/>
    </location>
</feature>
<dbReference type="Gene3D" id="3.90.550.10">
    <property type="entry name" value="Spore Coat Polysaccharide Biosynthesis Protein SpsA, Chain A"/>
    <property type="match status" value="1"/>
</dbReference>
<evidence type="ECO:0000313" key="3">
    <source>
        <dbReference type="EMBL" id="ADX67705.1"/>
    </source>
</evidence>
<keyword evidence="1" id="KW-0472">Membrane</keyword>
<dbReference type="eggNOG" id="COG0463">
    <property type="taxonomic scope" value="Bacteria"/>
</dbReference>
<keyword evidence="3" id="KW-0808">Transferase</keyword>
<dbReference type="Pfam" id="PF00535">
    <property type="entry name" value="Glycos_transf_2"/>
    <property type="match status" value="1"/>
</dbReference>
<dbReference type="GO" id="GO:0016740">
    <property type="term" value="F:transferase activity"/>
    <property type="evidence" value="ECO:0007669"/>
    <property type="project" value="UniProtKB-KW"/>
</dbReference>